<dbReference type="OrthoDB" id="6402943at2"/>
<dbReference type="Proteomes" id="UP000010164">
    <property type="component" value="Unassembled WGS sequence"/>
</dbReference>
<dbReference type="EMBL" id="AMRJ01000041">
    <property type="protein sequence ID" value="EKF72957.1"/>
    <property type="molecule type" value="Genomic_DNA"/>
</dbReference>
<organism evidence="2 3">
    <name type="scientific">Alcanivorax hongdengensis A-11-3</name>
    <dbReference type="NCBI Taxonomy" id="1177179"/>
    <lineage>
        <taxon>Bacteria</taxon>
        <taxon>Pseudomonadati</taxon>
        <taxon>Pseudomonadota</taxon>
        <taxon>Gammaproteobacteria</taxon>
        <taxon>Oceanospirillales</taxon>
        <taxon>Alcanivoracaceae</taxon>
        <taxon>Alcanivorax</taxon>
    </lineage>
</organism>
<proteinExistence type="predicted"/>
<dbReference type="PATRIC" id="fig|1177179.3.peg.3166"/>
<evidence type="ECO:0000313" key="2">
    <source>
        <dbReference type="EMBL" id="EKF72957.1"/>
    </source>
</evidence>
<keyword evidence="3" id="KW-1185">Reference proteome</keyword>
<sequence>MSETRYQLVFSGQLVNGADPDTVKANLARLFKMDAARVETLFGGKPVVLKKDADQATAMKFRAVMKQAGAQCEMRPVASATTDAPVQESRPPVASSAADVDQGEQNAELETVGTIRTGGTGFSGAFSVADVGSDMDNSERAASPPAPDTSHLSLGQAGEELGQLPDERKTVTPDISHLSLSDD</sequence>
<feature type="region of interest" description="Disordered" evidence="1">
    <location>
        <begin position="75"/>
        <end position="105"/>
    </location>
</feature>
<dbReference type="AlphaFoldDB" id="L0WA60"/>
<comment type="caution">
    <text evidence="2">The sequence shown here is derived from an EMBL/GenBank/DDBJ whole genome shotgun (WGS) entry which is preliminary data.</text>
</comment>
<dbReference type="STRING" id="1177179.A11A3_16075"/>
<accession>L0WA60</accession>
<dbReference type="RefSeq" id="WP_008930380.1">
    <property type="nucleotide sequence ID" value="NZ_AMRJ01000041.1"/>
</dbReference>
<evidence type="ECO:0000256" key="1">
    <source>
        <dbReference type="SAM" id="MobiDB-lite"/>
    </source>
</evidence>
<reference evidence="2 3" key="1">
    <citation type="journal article" date="2012" name="J. Bacteriol.">
        <title>Genome Sequence of the Alkane-Degrading Bacterium Alcanivorax hongdengensis Type Strain A-11-3.</title>
        <authorList>
            <person name="Lai Q."/>
            <person name="Shao Z."/>
        </authorList>
    </citation>
    <scope>NUCLEOTIDE SEQUENCE [LARGE SCALE GENOMIC DNA]</scope>
    <source>
        <strain evidence="2 3">A-11-3</strain>
    </source>
</reference>
<protein>
    <submittedName>
        <fullName evidence="2">Uncharacterized protein</fullName>
    </submittedName>
</protein>
<gene>
    <name evidence="2" type="ORF">A11A3_16075</name>
</gene>
<dbReference type="eggNOG" id="COG3152">
    <property type="taxonomic scope" value="Bacteria"/>
</dbReference>
<feature type="region of interest" description="Disordered" evidence="1">
    <location>
        <begin position="126"/>
        <end position="183"/>
    </location>
</feature>
<evidence type="ECO:0000313" key="3">
    <source>
        <dbReference type="Proteomes" id="UP000010164"/>
    </source>
</evidence>
<name>L0WA60_9GAMM</name>